<keyword evidence="3" id="KW-1185">Reference proteome</keyword>
<sequence>MSDVRELLERAAEGAGQPAVSTEAVYARAGRVRRGRRVAGSGVALAVVAAGAFVLPGFATGPGTERTSVAGAPERSGAGDRAERLTALLPEGVGSVEQVSLAVLIKNATPAQAKETYTGPLDGQYSVRRDGGVGFLTLSYLPRAQAARKLGGTDPFGDFCAVRGKEPPRSECVREELPDGGVLTIWRDAMDYGDGGTPQWGPELTARLVLKDGSLLAARASTGYEGSRSQGPLLASTPLDRAQLRALLLRPELVPAEQGRK</sequence>
<protein>
    <recommendedName>
        <fullName evidence="4">PknH-like protein</fullName>
    </recommendedName>
</protein>
<evidence type="ECO:0000313" key="2">
    <source>
        <dbReference type="EMBL" id="MFF5894727.1"/>
    </source>
</evidence>
<evidence type="ECO:0000313" key="3">
    <source>
        <dbReference type="Proteomes" id="UP001602322"/>
    </source>
</evidence>
<evidence type="ECO:0000256" key="1">
    <source>
        <dbReference type="SAM" id="Phobius"/>
    </source>
</evidence>
<reference evidence="2 3" key="1">
    <citation type="submission" date="2024-10" db="EMBL/GenBank/DDBJ databases">
        <title>The Natural Products Discovery Center: Release of the First 8490 Sequenced Strains for Exploring Actinobacteria Biosynthetic Diversity.</title>
        <authorList>
            <person name="Kalkreuter E."/>
            <person name="Kautsar S.A."/>
            <person name="Yang D."/>
            <person name="Bader C.D."/>
            <person name="Teijaro C.N."/>
            <person name="Fluegel L."/>
            <person name="Davis C.M."/>
            <person name="Simpson J.R."/>
            <person name="Lauterbach L."/>
            <person name="Steele A.D."/>
            <person name="Gui C."/>
            <person name="Meng S."/>
            <person name="Li G."/>
            <person name="Viehrig K."/>
            <person name="Ye F."/>
            <person name="Su P."/>
            <person name="Kiefer A.F."/>
            <person name="Nichols A."/>
            <person name="Cepeda A.J."/>
            <person name="Yan W."/>
            <person name="Fan B."/>
            <person name="Jiang Y."/>
            <person name="Adhikari A."/>
            <person name="Zheng C.-J."/>
            <person name="Schuster L."/>
            <person name="Cowan T.M."/>
            <person name="Smanski M.J."/>
            <person name="Chevrette M.G."/>
            <person name="De Carvalho L.P.S."/>
            <person name="Shen B."/>
        </authorList>
    </citation>
    <scope>NUCLEOTIDE SEQUENCE [LARGE SCALE GENOMIC DNA]</scope>
    <source>
        <strain evidence="2 3">NPDC012540</strain>
    </source>
</reference>
<organism evidence="2 3">
    <name type="scientific">Streptomyces argenteolus</name>
    <dbReference type="NCBI Taxonomy" id="67274"/>
    <lineage>
        <taxon>Bacteria</taxon>
        <taxon>Bacillati</taxon>
        <taxon>Actinomycetota</taxon>
        <taxon>Actinomycetes</taxon>
        <taxon>Kitasatosporales</taxon>
        <taxon>Streptomycetaceae</taxon>
        <taxon>Streptomyces</taxon>
    </lineage>
</organism>
<accession>A0ABW6WZ88</accession>
<dbReference type="Proteomes" id="UP001602322">
    <property type="component" value="Unassembled WGS sequence"/>
</dbReference>
<keyword evidence="1" id="KW-0812">Transmembrane</keyword>
<keyword evidence="1" id="KW-0472">Membrane</keyword>
<name>A0ABW6WZ88_9ACTN</name>
<dbReference type="EMBL" id="JBIBEG010000001">
    <property type="protein sequence ID" value="MFF5894727.1"/>
    <property type="molecule type" value="Genomic_DNA"/>
</dbReference>
<proteinExistence type="predicted"/>
<keyword evidence="1" id="KW-1133">Transmembrane helix</keyword>
<evidence type="ECO:0008006" key="4">
    <source>
        <dbReference type="Google" id="ProtNLM"/>
    </source>
</evidence>
<dbReference type="RefSeq" id="WP_387898008.1">
    <property type="nucleotide sequence ID" value="NZ_JBIBEG010000001.1"/>
</dbReference>
<feature type="transmembrane region" description="Helical" evidence="1">
    <location>
        <begin position="38"/>
        <end position="59"/>
    </location>
</feature>
<comment type="caution">
    <text evidence="2">The sequence shown here is derived from an EMBL/GenBank/DDBJ whole genome shotgun (WGS) entry which is preliminary data.</text>
</comment>
<gene>
    <name evidence="2" type="ORF">ACFY8O_02255</name>
</gene>